<comment type="caution">
    <text evidence="2">The sequence shown here is derived from an EMBL/GenBank/DDBJ whole genome shotgun (WGS) entry which is preliminary data.</text>
</comment>
<dbReference type="InterPro" id="IPR025850">
    <property type="entry name" value="SUKH-3"/>
</dbReference>
<dbReference type="RefSeq" id="WP_185318592.1">
    <property type="nucleotide sequence ID" value="NZ_JAARPH010000001.1"/>
</dbReference>
<name>A0A7X0ZGE3_9LIST</name>
<dbReference type="EMBL" id="JAARPH010000001">
    <property type="protein sequence ID" value="MBC1374386.1"/>
    <property type="molecule type" value="Genomic_DNA"/>
</dbReference>
<protein>
    <recommendedName>
        <fullName evidence="5">SUKH-3 immunity protein</fullName>
    </recommendedName>
</protein>
<evidence type="ECO:0000313" key="4">
    <source>
        <dbReference type="Proteomes" id="UP000558070"/>
    </source>
</evidence>
<dbReference type="Proteomes" id="UP000558070">
    <property type="component" value="Unassembled WGS sequence"/>
</dbReference>
<evidence type="ECO:0000313" key="3">
    <source>
        <dbReference type="Proteomes" id="UP000518829"/>
    </source>
</evidence>
<dbReference type="Pfam" id="PF14433">
    <property type="entry name" value="SUKH-3"/>
    <property type="match status" value="1"/>
</dbReference>
<evidence type="ECO:0008006" key="5">
    <source>
        <dbReference type="Google" id="ProtNLM"/>
    </source>
</evidence>
<accession>A0A7X0ZGE3</accession>
<dbReference type="Proteomes" id="UP000518829">
    <property type="component" value="Unassembled WGS sequence"/>
</dbReference>
<dbReference type="AlphaFoldDB" id="A0A7X0ZGE3"/>
<dbReference type="EMBL" id="JAARZO010000001">
    <property type="protein sequence ID" value="MBC2286658.1"/>
    <property type="molecule type" value="Genomic_DNA"/>
</dbReference>
<organism evidence="2 4">
    <name type="scientific">Listeria farberi</name>
    <dbReference type="NCBI Taxonomy" id="2713500"/>
    <lineage>
        <taxon>Bacteria</taxon>
        <taxon>Bacillati</taxon>
        <taxon>Bacillota</taxon>
        <taxon>Bacilli</taxon>
        <taxon>Bacillales</taxon>
        <taxon>Listeriaceae</taxon>
        <taxon>Listeria</taxon>
    </lineage>
</organism>
<keyword evidence="3" id="KW-1185">Reference proteome</keyword>
<gene>
    <name evidence="1" type="ORF">HB839_02460</name>
    <name evidence="2" type="ORF">HCB47_03270</name>
</gene>
<reference evidence="3 4" key="1">
    <citation type="submission" date="2020-03" db="EMBL/GenBank/DDBJ databases">
        <title>Soil Listeria distribution.</title>
        <authorList>
            <person name="Liao J."/>
            <person name="Wiedmann M."/>
        </authorList>
    </citation>
    <scope>NUCLEOTIDE SEQUENCE [LARGE SCALE GENOMIC DNA]</scope>
    <source>
        <strain evidence="2 4">FSL L7-0072</strain>
        <strain evidence="1 3">FSL L7-1699</strain>
    </source>
</reference>
<evidence type="ECO:0000313" key="2">
    <source>
        <dbReference type="EMBL" id="MBC2286658.1"/>
    </source>
</evidence>
<evidence type="ECO:0000313" key="1">
    <source>
        <dbReference type="EMBL" id="MBC1374386.1"/>
    </source>
</evidence>
<proteinExistence type="predicted"/>
<sequence>MNYTFDERIIKILIQNGWYPDRFINIDNYRCLLEEKNYYLNASAEKFFHILGGLTIIHEAYSDSNETDISEFNPVKPLAWLDPKWVSEYYEKIIRSQLCPVGIGFSEHMVFFVSKSGGLYGGYDNYFCLIGDTVEKGLLNLFKGHKFITLI</sequence>